<keyword evidence="3" id="KW-1185">Reference proteome</keyword>
<comment type="caution">
    <text evidence="2">The sequence shown here is derived from an EMBL/GenBank/DDBJ whole genome shotgun (WGS) entry which is preliminary data.</text>
</comment>
<gene>
    <name evidence="2" type="ORF">HND93_03695</name>
</gene>
<dbReference type="RefSeq" id="WP_180280517.1">
    <property type="nucleotide sequence ID" value="NZ_JABFDB010000001.1"/>
</dbReference>
<name>A0ABX2T6G3_9PROT</name>
<proteinExistence type="predicted"/>
<organism evidence="2 3">
    <name type="scientific">Azospirillum oleiclasticum</name>
    <dbReference type="NCBI Taxonomy" id="2735135"/>
    <lineage>
        <taxon>Bacteria</taxon>
        <taxon>Pseudomonadati</taxon>
        <taxon>Pseudomonadota</taxon>
        <taxon>Alphaproteobacteria</taxon>
        <taxon>Rhodospirillales</taxon>
        <taxon>Azospirillaceae</taxon>
        <taxon>Azospirillum</taxon>
    </lineage>
</organism>
<dbReference type="EMBL" id="JABFDB010000001">
    <property type="protein sequence ID" value="NYZ18803.1"/>
    <property type="molecule type" value="Genomic_DNA"/>
</dbReference>
<evidence type="ECO:0000313" key="3">
    <source>
        <dbReference type="Proteomes" id="UP000584642"/>
    </source>
</evidence>
<feature type="compositionally biased region" description="Basic and acidic residues" evidence="1">
    <location>
        <begin position="135"/>
        <end position="144"/>
    </location>
</feature>
<reference evidence="2 3" key="1">
    <citation type="submission" date="2020-05" db="EMBL/GenBank/DDBJ databases">
        <title>Azospirillum oleiclasticum sp. nov, a nitrogen-fixing and heavy crude oil-emulsifying bacterium isolated from the crude oil of Yumen Oilfield.</title>
        <authorList>
            <person name="Wu D."/>
            <person name="Cai M."/>
            <person name="Zhang X."/>
        </authorList>
    </citation>
    <scope>NUCLEOTIDE SEQUENCE [LARGE SCALE GENOMIC DNA]</scope>
    <source>
        <strain evidence="2 3">ROY-1-1-2</strain>
    </source>
</reference>
<protein>
    <submittedName>
        <fullName evidence="2">Uncharacterized protein</fullName>
    </submittedName>
</protein>
<feature type="region of interest" description="Disordered" evidence="1">
    <location>
        <begin position="118"/>
        <end position="144"/>
    </location>
</feature>
<dbReference type="Proteomes" id="UP000584642">
    <property type="component" value="Unassembled WGS sequence"/>
</dbReference>
<evidence type="ECO:0000256" key="1">
    <source>
        <dbReference type="SAM" id="MobiDB-lite"/>
    </source>
</evidence>
<evidence type="ECO:0000313" key="2">
    <source>
        <dbReference type="EMBL" id="NYZ18803.1"/>
    </source>
</evidence>
<accession>A0ABX2T6G3</accession>
<sequence>MARKTIVALYDTQAQAEAAWQALRDDAVSDSNLEVITSGGYGAASGHGDLQPNLIGWGVPQADADAYAAAVQQGGALLVASFTDSASVERAANLLRNGRPLDDAMVGTGLSGAATAMRQANVEPAPRPHATPVEPEPHRVPPRE</sequence>